<feature type="region of interest" description="Disordered" evidence="1">
    <location>
        <begin position="108"/>
        <end position="130"/>
    </location>
</feature>
<dbReference type="AlphaFoldDB" id="A0A084AH81"/>
<dbReference type="HOGENOM" id="CLU_446864_0_0_1"/>
<dbReference type="Proteomes" id="UP000028045">
    <property type="component" value="Unassembled WGS sequence"/>
</dbReference>
<keyword evidence="4" id="KW-1185">Reference proteome</keyword>
<dbReference type="EMBL" id="KL648731">
    <property type="protein sequence ID" value="KEY64660.1"/>
    <property type="molecule type" value="Genomic_DNA"/>
</dbReference>
<dbReference type="InterPro" id="IPR025676">
    <property type="entry name" value="Clr5_dom"/>
</dbReference>
<dbReference type="PANTHER" id="PTHR38788">
    <property type="entry name" value="CLR5 DOMAIN-CONTAINING PROTEIN"/>
    <property type="match status" value="1"/>
</dbReference>
<feature type="domain" description="Clr5" evidence="2">
    <location>
        <begin position="130"/>
        <end position="180"/>
    </location>
</feature>
<protein>
    <recommendedName>
        <fullName evidence="2">Clr5 domain-containing protein</fullName>
    </recommendedName>
</protein>
<evidence type="ECO:0000256" key="1">
    <source>
        <dbReference type="SAM" id="MobiDB-lite"/>
    </source>
</evidence>
<organism evidence="3 4">
    <name type="scientific">Stachybotrys chartarum (strain CBS 109288 / IBT 7711)</name>
    <name type="common">Toxic black mold</name>
    <name type="synonym">Stilbospora chartarum</name>
    <dbReference type="NCBI Taxonomy" id="1280523"/>
    <lineage>
        <taxon>Eukaryota</taxon>
        <taxon>Fungi</taxon>
        <taxon>Dikarya</taxon>
        <taxon>Ascomycota</taxon>
        <taxon>Pezizomycotina</taxon>
        <taxon>Sordariomycetes</taxon>
        <taxon>Hypocreomycetidae</taxon>
        <taxon>Hypocreales</taxon>
        <taxon>Stachybotryaceae</taxon>
        <taxon>Stachybotrys</taxon>
    </lineage>
</organism>
<sequence length="745" mass="82464">MGSLPSNRPAVGDVLDNWLFNAIEEDGLWAMNTFLHAPGAPQDVFPLPENDIANVGFPLFPSPSFADTSIFDVGTENVGPALPENEQSQTEDPHLLGTVVEAQALPHESISAAPAPSSASRKKRPRGKLDWAAQKPKIRRLYLEEDNTLEETRRLMRSQHGFTASTQMYKERFQDWGFVKKISHKVAGKLSRIADERKPKDTEFRIGPRTWTASDIKKKHNRTKESDESALGITHSPVLPTGLVWRTPTPHMSPAYQATFVRPSPRMVTVSPGMPLHAEPNVPSGSRPSDMVPAHGFPGSPWQEAQIFPALAQSSPQLLSTHDRHRQFPLNSPGTLVPPLPPLSVHPWDHRPTNFPTSLPQHPIPLPRFFETTDKTISELQSMRLDASRSVSEGKIDEAVRSLRGVVNGFQALLAPTHDFTIQSGYQLVQLLGEHDGMSEAISILEWLGSSLVSKHGLHHDEVLKHYLKVIFLLRTWSREEDAKLLTYKLSELWFDDNPDLESGLKIPGTASGMAVPTDISSQMALFGEPQDADDVDAQLKLVRVLMSSRVNRCVDLEAILLGLICYSDRNELPVQSIGSRCCLAAHFQGQQMGLEAIGVLDAAQPMLERNLPGANTPAQPLLKASQDMAFLYADCGSLPKCEDILELTAESLEAHVGLDPCKSYRRTEAIEFPISVGVEWQNRQSWDNAAAWFERALANSMKILGRRHAKTQILEMTLEKGIFISGSADILTFGNVTLITEPMN</sequence>
<evidence type="ECO:0000313" key="3">
    <source>
        <dbReference type="EMBL" id="KEY64660.1"/>
    </source>
</evidence>
<proteinExistence type="predicted"/>
<evidence type="ECO:0000313" key="4">
    <source>
        <dbReference type="Proteomes" id="UP000028045"/>
    </source>
</evidence>
<evidence type="ECO:0000259" key="2">
    <source>
        <dbReference type="Pfam" id="PF14420"/>
    </source>
</evidence>
<accession>A0A084AH81</accession>
<dbReference type="Pfam" id="PF14420">
    <property type="entry name" value="Clr5"/>
    <property type="match status" value="1"/>
</dbReference>
<name>A0A084AH81_STACB</name>
<dbReference type="PANTHER" id="PTHR38788:SF3">
    <property type="entry name" value="CLR5 DOMAIN-CONTAINING PROTEIN"/>
    <property type="match status" value="1"/>
</dbReference>
<gene>
    <name evidence="3" type="ORF">S7711_02860</name>
</gene>
<reference evidence="3 4" key="1">
    <citation type="journal article" date="2014" name="BMC Genomics">
        <title>Comparative genome sequencing reveals chemotype-specific gene clusters in the toxigenic black mold Stachybotrys.</title>
        <authorList>
            <person name="Semeiks J."/>
            <person name="Borek D."/>
            <person name="Otwinowski Z."/>
            <person name="Grishin N.V."/>
        </authorList>
    </citation>
    <scope>NUCLEOTIDE SEQUENCE [LARGE SCALE GENOMIC DNA]</scope>
    <source>
        <strain evidence="4">CBS 109288 / IBT 7711</strain>
    </source>
</reference>